<name>A0A9P0JRQ7_ACAOB</name>
<sequence>MSFGKAKIQRFNDIRIAQAPSPTSYNVERKLKLETKNKVAKYTVVTNNDGDKNSVKSDGFSARSVPIMKTPLAAKCKKFYNRIQPKTPKRPEPESIAQIEALKEKIVECNNKDTFIKELSEQIDELKDNINQLKKEKVQIEADKKSLEESVNELKIRHHLDLENVIKENEIKLGNLAREKDELLTEIDHLKQQCEDIKNLHKTELELIQRVQDELTTELSKKEEALIKLEVKYAEAQKKNPQVIDVGALEREINELHAEIAQFKQKYEEKEHSHKKEIHELIHTFQDEKASELLKKEKALHELEAKYAETQKKSQQEIDAMRQEHQREIQDLEFEMLKAMTELQKEREDTEDRIREVEEEMRREIKVLQEKFAEEKRLLHEESTRKIKEIEQHLKEANYQTEKQLKGEMEQIIVEWRNKLQTQQAQSDAILKECQAISEYNIIQSEVEKNNVKLELEKINEEHKAMQHKYHKIVSEYNKTVSQNKELQAENSKIVQELNDIKVSWHEKLENKNAEISKLNKDKATYEYTIKNSQTTINVLKERLIHSDRDVEQLKQELVQCESKILYYEDRYIKLESDLKERQSSNDELELQFDSAIRLNYSEISQLSNELFKKLDQYKKEGMMYHEKYKKEKQLKEEIMNQLKDAFDLINKVKLELDALEMFNTQYEFEIDQYQNELDDYHMREMDWSLMKDKFEDIIAEMQQQLEKKDSEIKVLSNKLHAYEEKLSSNVNYTEYYENKIKEYERELNDSGNIHKKYIEMSGKYDELAQRFEELEMENMKIKSKIGNLANEGEEQRQWENKYQKQKKAYDRLLNKYQNLEKEVECNKVIQKVGKENAEPKSSRKSKLLEGNKENVSSPNRLLNSSRLESPLRERN</sequence>
<keyword evidence="4" id="KW-1185">Reference proteome</keyword>
<keyword evidence="1" id="KW-0175">Coiled coil</keyword>
<feature type="coiled-coil region" evidence="1">
    <location>
        <begin position="758"/>
        <end position="830"/>
    </location>
</feature>
<evidence type="ECO:0000313" key="4">
    <source>
        <dbReference type="Proteomes" id="UP001152888"/>
    </source>
</evidence>
<dbReference type="AlphaFoldDB" id="A0A9P0JRQ7"/>
<comment type="caution">
    <text evidence="3">The sequence shown here is derived from an EMBL/GenBank/DDBJ whole genome shotgun (WGS) entry which is preliminary data.</text>
</comment>
<protein>
    <recommendedName>
        <fullName evidence="5">Hyaluronan mediated motility receptor</fullName>
    </recommendedName>
</protein>
<reference evidence="3" key="1">
    <citation type="submission" date="2022-03" db="EMBL/GenBank/DDBJ databases">
        <authorList>
            <person name="Sayadi A."/>
        </authorList>
    </citation>
    <scope>NUCLEOTIDE SEQUENCE</scope>
</reference>
<evidence type="ECO:0008006" key="5">
    <source>
        <dbReference type="Google" id="ProtNLM"/>
    </source>
</evidence>
<feature type="region of interest" description="Disordered" evidence="2">
    <location>
        <begin position="831"/>
        <end position="876"/>
    </location>
</feature>
<organism evidence="3 4">
    <name type="scientific">Acanthoscelides obtectus</name>
    <name type="common">Bean weevil</name>
    <name type="synonym">Bruchus obtectus</name>
    <dbReference type="NCBI Taxonomy" id="200917"/>
    <lineage>
        <taxon>Eukaryota</taxon>
        <taxon>Metazoa</taxon>
        <taxon>Ecdysozoa</taxon>
        <taxon>Arthropoda</taxon>
        <taxon>Hexapoda</taxon>
        <taxon>Insecta</taxon>
        <taxon>Pterygota</taxon>
        <taxon>Neoptera</taxon>
        <taxon>Endopterygota</taxon>
        <taxon>Coleoptera</taxon>
        <taxon>Polyphaga</taxon>
        <taxon>Cucujiformia</taxon>
        <taxon>Chrysomeloidea</taxon>
        <taxon>Chrysomelidae</taxon>
        <taxon>Bruchinae</taxon>
        <taxon>Bruchini</taxon>
        <taxon>Acanthoscelides</taxon>
    </lineage>
</organism>
<feature type="compositionally biased region" description="Low complexity" evidence="2">
    <location>
        <begin position="857"/>
        <end position="869"/>
    </location>
</feature>
<dbReference type="EMBL" id="CAKOFQ010006679">
    <property type="protein sequence ID" value="CAH1958839.1"/>
    <property type="molecule type" value="Genomic_DNA"/>
</dbReference>
<evidence type="ECO:0000256" key="2">
    <source>
        <dbReference type="SAM" id="MobiDB-lite"/>
    </source>
</evidence>
<evidence type="ECO:0000256" key="1">
    <source>
        <dbReference type="SAM" id="Coils"/>
    </source>
</evidence>
<proteinExistence type="predicted"/>
<feature type="coiled-coil region" evidence="1">
    <location>
        <begin position="442"/>
        <end position="592"/>
    </location>
</feature>
<dbReference type="OrthoDB" id="419631at2759"/>
<accession>A0A9P0JRQ7</accession>
<feature type="coiled-coil region" evidence="1">
    <location>
        <begin position="109"/>
        <end position="400"/>
    </location>
</feature>
<evidence type="ECO:0000313" key="3">
    <source>
        <dbReference type="EMBL" id="CAH1958839.1"/>
    </source>
</evidence>
<feature type="coiled-coil region" evidence="1">
    <location>
        <begin position="626"/>
        <end position="726"/>
    </location>
</feature>
<gene>
    <name evidence="3" type="ORF">ACAOBT_LOCUS2876</name>
</gene>
<dbReference type="Proteomes" id="UP001152888">
    <property type="component" value="Unassembled WGS sequence"/>
</dbReference>
<feature type="compositionally biased region" description="Basic and acidic residues" evidence="2">
    <location>
        <begin position="833"/>
        <end position="853"/>
    </location>
</feature>